<dbReference type="GO" id="GO:0016757">
    <property type="term" value="F:glycosyltransferase activity"/>
    <property type="evidence" value="ECO:0007669"/>
    <property type="project" value="UniProtKB-KW"/>
</dbReference>
<evidence type="ECO:0000313" key="7">
    <source>
        <dbReference type="Proteomes" id="UP000027120"/>
    </source>
</evidence>
<feature type="non-terminal residue" evidence="6">
    <location>
        <position position="1"/>
    </location>
</feature>
<keyword evidence="3" id="KW-0808">Transferase</keyword>
<dbReference type="Gene3D" id="3.40.50.2000">
    <property type="entry name" value="Glycogen Phosphorylase B"/>
    <property type="match status" value="1"/>
</dbReference>
<dbReference type="InterPro" id="IPR013534">
    <property type="entry name" value="Starch_synth_cat_dom"/>
</dbReference>
<keyword evidence="4" id="KW-0750">Starch biosynthesis</keyword>
<gene>
    <name evidence="6" type="ORF">CISIN_1g0433973mg</name>
</gene>
<evidence type="ECO:0000313" key="6">
    <source>
        <dbReference type="EMBL" id="KDO73365.1"/>
    </source>
</evidence>
<name>A0A067G4P2_CITSI</name>
<evidence type="ECO:0000259" key="5">
    <source>
        <dbReference type="Pfam" id="PF08323"/>
    </source>
</evidence>
<dbReference type="Pfam" id="PF08323">
    <property type="entry name" value="Glyco_transf_5"/>
    <property type="match status" value="1"/>
</dbReference>
<dbReference type="EMBL" id="KK784885">
    <property type="protein sequence ID" value="KDO73365.1"/>
    <property type="molecule type" value="Genomic_DNA"/>
</dbReference>
<protein>
    <recommendedName>
        <fullName evidence="5">Starch synthase catalytic domain-containing protein</fullName>
    </recommendedName>
</protein>
<dbReference type="AlphaFoldDB" id="A0A067G4P2"/>
<proteinExistence type="predicted"/>
<comment type="pathway">
    <text evidence="1">Glycan biosynthesis; starch biosynthesis.</text>
</comment>
<keyword evidence="2" id="KW-0328">Glycosyltransferase</keyword>
<dbReference type="GO" id="GO:0019252">
    <property type="term" value="P:starch biosynthetic process"/>
    <property type="evidence" value="ECO:0007669"/>
    <property type="project" value="UniProtKB-UniPathway"/>
</dbReference>
<organism evidence="6 7">
    <name type="scientific">Citrus sinensis</name>
    <name type="common">Sweet orange</name>
    <name type="synonym">Citrus aurantium var. sinensis</name>
    <dbReference type="NCBI Taxonomy" id="2711"/>
    <lineage>
        <taxon>Eukaryota</taxon>
        <taxon>Viridiplantae</taxon>
        <taxon>Streptophyta</taxon>
        <taxon>Embryophyta</taxon>
        <taxon>Tracheophyta</taxon>
        <taxon>Spermatophyta</taxon>
        <taxon>Magnoliopsida</taxon>
        <taxon>eudicotyledons</taxon>
        <taxon>Gunneridae</taxon>
        <taxon>Pentapetalae</taxon>
        <taxon>rosids</taxon>
        <taxon>malvids</taxon>
        <taxon>Sapindales</taxon>
        <taxon>Rutaceae</taxon>
        <taxon>Aurantioideae</taxon>
        <taxon>Citrus</taxon>
    </lineage>
</organism>
<evidence type="ECO:0000256" key="3">
    <source>
        <dbReference type="ARBA" id="ARBA00022679"/>
    </source>
</evidence>
<sequence>QEQLSKCGLDGSIYASVEKAIDDRTIGHNPERLSLLKGGIVYSNAVVTVSPTYLKETLCSGWLASVLITHRD</sequence>
<accession>A0A067G4P2</accession>
<evidence type="ECO:0000256" key="4">
    <source>
        <dbReference type="ARBA" id="ARBA00022922"/>
    </source>
</evidence>
<dbReference type="STRING" id="2711.A0A067G4P2"/>
<evidence type="ECO:0000256" key="1">
    <source>
        <dbReference type="ARBA" id="ARBA00004727"/>
    </source>
</evidence>
<dbReference type="UniPathway" id="UPA00152"/>
<evidence type="ECO:0000256" key="2">
    <source>
        <dbReference type="ARBA" id="ARBA00022676"/>
    </source>
</evidence>
<dbReference type="SUPFAM" id="SSF53756">
    <property type="entry name" value="UDP-Glycosyltransferase/glycogen phosphorylase"/>
    <property type="match status" value="1"/>
</dbReference>
<reference evidence="6 7" key="1">
    <citation type="submission" date="2014-04" db="EMBL/GenBank/DDBJ databases">
        <authorList>
            <consortium name="International Citrus Genome Consortium"/>
            <person name="Gmitter F."/>
            <person name="Chen C."/>
            <person name="Farmerie W."/>
            <person name="Harkins T."/>
            <person name="Desany B."/>
            <person name="Mohiuddin M."/>
            <person name="Kodira C."/>
            <person name="Borodovsky M."/>
            <person name="Lomsadze A."/>
            <person name="Burns P."/>
            <person name="Jenkins J."/>
            <person name="Prochnik S."/>
            <person name="Shu S."/>
            <person name="Chapman J."/>
            <person name="Pitluck S."/>
            <person name="Schmutz J."/>
            <person name="Rokhsar D."/>
        </authorList>
    </citation>
    <scope>NUCLEOTIDE SEQUENCE</scope>
</reference>
<feature type="non-terminal residue" evidence="6">
    <location>
        <position position="72"/>
    </location>
</feature>
<dbReference type="Proteomes" id="UP000027120">
    <property type="component" value="Unassembled WGS sequence"/>
</dbReference>
<keyword evidence="7" id="KW-1185">Reference proteome</keyword>
<feature type="domain" description="Starch synthase catalytic" evidence="5">
    <location>
        <begin position="30"/>
        <end position="57"/>
    </location>
</feature>